<gene>
    <name evidence="7" type="ORF">EDC35_10792</name>
</gene>
<dbReference type="AlphaFoldDB" id="A0A4R3MTW2"/>
<protein>
    <submittedName>
        <fullName evidence="7">Cytochrome c</fullName>
    </submittedName>
</protein>
<keyword evidence="5" id="KW-0472">Membrane</keyword>
<evidence type="ECO:0000256" key="5">
    <source>
        <dbReference type="ARBA" id="ARBA00023136"/>
    </source>
</evidence>
<comment type="caution">
    <text evidence="7">The sequence shown here is derived from an EMBL/GenBank/DDBJ whole genome shotgun (WGS) entry which is preliminary data.</text>
</comment>
<feature type="domain" description="Single Cache" evidence="6">
    <location>
        <begin position="28"/>
        <end position="113"/>
    </location>
</feature>
<evidence type="ECO:0000313" key="8">
    <source>
        <dbReference type="Proteomes" id="UP000295717"/>
    </source>
</evidence>
<name>A0A4R3MTW2_9GAMM</name>
<evidence type="ECO:0000259" key="6">
    <source>
        <dbReference type="SMART" id="SM01049"/>
    </source>
</evidence>
<dbReference type="Pfam" id="PF17200">
    <property type="entry name" value="sCache_2"/>
    <property type="match status" value="2"/>
</dbReference>
<dbReference type="InterPro" id="IPR033480">
    <property type="entry name" value="sCache_2"/>
</dbReference>
<keyword evidence="3" id="KW-0812">Transmembrane</keyword>
<sequence>MNKGILIHSRAWLLLALCVVGLVHDVMASERIRATPREARAMFDKAVAYLETNGPERAFAAFNDRKGTFVHKDLYVFVLDLKGVYHASGAAPEALVGMNVLDTKDAAGNPLFREMIEGVQKSPELTVRYMWLNRATNSVEPKVSYVRRVGDYVVGVGYSAPRATADAARAMLDEAVDLVRQEGIEKAAAVFNDRHGQFVRDDLYVFAVGLESGKFEAMGMKPVMVGTDALSLKDAAGHALIAEMVEKTRTADDATVDYVWLNPVTNAVEHKRSYVRRVGGSLIGVGHYLEK</sequence>
<proteinExistence type="predicted"/>
<keyword evidence="4" id="KW-1133">Transmembrane helix</keyword>
<evidence type="ECO:0000313" key="7">
    <source>
        <dbReference type="EMBL" id="TCT19764.1"/>
    </source>
</evidence>
<accession>A0A4R3MTW2</accession>
<evidence type="ECO:0000256" key="3">
    <source>
        <dbReference type="ARBA" id="ARBA00022692"/>
    </source>
</evidence>
<keyword evidence="8" id="KW-1185">Reference proteome</keyword>
<dbReference type="EMBL" id="SMAO01000007">
    <property type="protein sequence ID" value="TCT19764.1"/>
    <property type="molecule type" value="Genomic_DNA"/>
</dbReference>
<dbReference type="Proteomes" id="UP000295717">
    <property type="component" value="Unassembled WGS sequence"/>
</dbReference>
<reference evidence="7 8" key="1">
    <citation type="submission" date="2019-03" db="EMBL/GenBank/DDBJ databases">
        <title>Genomic Encyclopedia of Type Strains, Phase IV (KMG-IV): sequencing the most valuable type-strain genomes for metagenomic binning, comparative biology and taxonomic classification.</title>
        <authorList>
            <person name="Goeker M."/>
        </authorList>
    </citation>
    <scope>NUCLEOTIDE SEQUENCE [LARGE SCALE GENOMIC DNA]</scope>
    <source>
        <strain evidence="7 8">DSM 13587</strain>
    </source>
</reference>
<comment type="subcellular location">
    <subcellularLocation>
        <location evidence="1">Cell membrane</location>
        <topology evidence="1">Multi-pass membrane protein</topology>
    </subcellularLocation>
</comment>
<evidence type="ECO:0000256" key="4">
    <source>
        <dbReference type="ARBA" id="ARBA00022989"/>
    </source>
</evidence>
<dbReference type="RefSeq" id="WP_207896230.1">
    <property type="nucleotide sequence ID" value="NZ_SMAO01000007.1"/>
</dbReference>
<organism evidence="7 8">
    <name type="scientific">Thiobaca trueperi</name>
    <dbReference type="NCBI Taxonomy" id="127458"/>
    <lineage>
        <taxon>Bacteria</taxon>
        <taxon>Pseudomonadati</taxon>
        <taxon>Pseudomonadota</taxon>
        <taxon>Gammaproteobacteria</taxon>
        <taxon>Chromatiales</taxon>
        <taxon>Chromatiaceae</taxon>
        <taxon>Thiobaca</taxon>
    </lineage>
</organism>
<dbReference type="SMART" id="SM01049">
    <property type="entry name" value="Cache_2"/>
    <property type="match status" value="2"/>
</dbReference>
<dbReference type="Gene3D" id="3.30.450.20">
    <property type="entry name" value="PAS domain"/>
    <property type="match status" value="2"/>
</dbReference>
<keyword evidence="2" id="KW-1003">Cell membrane</keyword>
<feature type="domain" description="Single Cache" evidence="6">
    <location>
        <begin position="162"/>
        <end position="242"/>
    </location>
</feature>
<dbReference type="GO" id="GO:0005886">
    <property type="term" value="C:plasma membrane"/>
    <property type="evidence" value="ECO:0007669"/>
    <property type="project" value="UniProtKB-SubCell"/>
</dbReference>
<evidence type="ECO:0000256" key="1">
    <source>
        <dbReference type="ARBA" id="ARBA00004651"/>
    </source>
</evidence>
<evidence type="ECO:0000256" key="2">
    <source>
        <dbReference type="ARBA" id="ARBA00022475"/>
    </source>
</evidence>